<keyword evidence="1" id="KW-0479">Metal-binding</keyword>
<dbReference type="HOGENOM" id="CLU_016696_2_0_1"/>
<keyword evidence="4" id="KW-0238">DNA-binding</keyword>
<reference evidence="9 10" key="1">
    <citation type="submission" date="2015-01" db="EMBL/GenBank/DDBJ databases">
        <title>The Genome Sequence of Ochroconis gallopava CBS43764.</title>
        <authorList>
            <consortium name="The Broad Institute Genomics Platform"/>
            <person name="Cuomo C."/>
            <person name="de Hoog S."/>
            <person name="Gorbushina A."/>
            <person name="Stielow B."/>
            <person name="Teixiera M."/>
            <person name="Abouelleil A."/>
            <person name="Chapman S.B."/>
            <person name="Priest M."/>
            <person name="Young S.K."/>
            <person name="Wortman J."/>
            <person name="Nusbaum C."/>
            <person name="Birren B."/>
        </authorList>
    </citation>
    <scope>NUCLEOTIDE SEQUENCE [LARGE SCALE GENOMIC DNA]</scope>
    <source>
        <strain evidence="9 10">CBS 43764</strain>
    </source>
</reference>
<evidence type="ECO:0000256" key="1">
    <source>
        <dbReference type="ARBA" id="ARBA00022723"/>
    </source>
</evidence>
<sequence>MHLRFGDGGDAGMATEHSASHIRARSGPYPSPQPYPSPHMQPSYAYPSPHGNPAEPFRHSPASSNAALPSVSLPPLRSIDGQHLPPPPHQLLPHTAGPHMGRGMPPMAHYYGHPPPGMPHPGHAMQYARYAPIPQGTAIPGSRGKKEIKRRTKTGCLTCRKRRIKCDEQHPVCRNCQKSKRECLGYDPIFKQQSGPQALQPAPGGTTSSASPTPSTATSGAAPYSPAQATYPSQQSSSTFPQNPQNVSAPSPKQPNPLLEGSPAIDPALASSPIAERKPYDQSNISAPPTMDVAKLKPARQLSISDLFQVGQYGPYDISSDGLLDETMLGEVQNYYRKDLAPGFDRLLETDWFSSSGLAKLLSMRSLCVEIAELLQHFTRLSAQNGADAEYRCRATEARAVWNLLCLCKPDHPEPQIDLETPHGRLEVLECLLTNRLVPEQNLKPTVWEQSWSREKTEDLMFWTALSKFLARRSDVPSSASEMDKFLVQCRSMLNGRENRDVFYSLMVTRHIGWRVAGFPHAMHPEQGGESSSINKVYIAHKFIADEAGYRGTNHPIQRICDMAMRSWAIGW</sequence>
<evidence type="ECO:0000259" key="8">
    <source>
        <dbReference type="PROSITE" id="PS50048"/>
    </source>
</evidence>
<dbReference type="RefSeq" id="XP_016216514.1">
    <property type="nucleotide sequence ID" value="XM_016355378.1"/>
</dbReference>
<dbReference type="SMART" id="SM00066">
    <property type="entry name" value="GAL4"/>
    <property type="match status" value="1"/>
</dbReference>
<feature type="compositionally biased region" description="Pro residues" evidence="7">
    <location>
        <begin position="29"/>
        <end position="39"/>
    </location>
</feature>
<evidence type="ECO:0000256" key="7">
    <source>
        <dbReference type="SAM" id="MobiDB-lite"/>
    </source>
</evidence>
<dbReference type="PROSITE" id="PS00463">
    <property type="entry name" value="ZN2_CY6_FUNGAL_1"/>
    <property type="match status" value="1"/>
</dbReference>
<keyword evidence="3" id="KW-0805">Transcription regulation</keyword>
<dbReference type="STRING" id="253628.A0A0D2AJA7"/>
<protein>
    <recommendedName>
        <fullName evidence="8">Zn(2)-C6 fungal-type domain-containing protein</fullName>
    </recommendedName>
</protein>
<evidence type="ECO:0000256" key="6">
    <source>
        <dbReference type="ARBA" id="ARBA00023242"/>
    </source>
</evidence>
<feature type="domain" description="Zn(2)-C6 fungal-type" evidence="8">
    <location>
        <begin position="155"/>
        <end position="183"/>
    </location>
</feature>
<dbReference type="GeneID" id="27310328"/>
<dbReference type="GO" id="GO:0000981">
    <property type="term" value="F:DNA-binding transcription factor activity, RNA polymerase II-specific"/>
    <property type="evidence" value="ECO:0007669"/>
    <property type="project" value="InterPro"/>
</dbReference>
<evidence type="ECO:0000256" key="5">
    <source>
        <dbReference type="ARBA" id="ARBA00023163"/>
    </source>
</evidence>
<dbReference type="GO" id="GO:0008270">
    <property type="term" value="F:zinc ion binding"/>
    <property type="evidence" value="ECO:0007669"/>
    <property type="project" value="InterPro"/>
</dbReference>
<dbReference type="PANTHER" id="PTHR36206:SF13">
    <property type="entry name" value="TRANSCRIPTIONAL REGULATORY PROTEIN MOC3"/>
    <property type="match status" value="1"/>
</dbReference>
<name>A0A0D2AJA7_9PEZI</name>
<keyword evidence="10" id="KW-1185">Reference proteome</keyword>
<gene>
    <name evidence="9" type="ORF">PV09_02355</name>
</gene>
<proteinExistence type="predicted"/>
<dbReference type="EMBL" id="KN847534">
    <property type="protein sequence ID" value="KIW06645.1"/>
    <property type="molecule type" value="Genomic_DNA"/>
</dbReference>
<dbReference type="GO" id="GO:0003677">
    <property type="term" value="F:DNA binding"/>
    <property type="evidence" value="ECO:0007669"/>
    <property type="project" value="UniProtKB-KW"/>
</dbReference>
<feature type="compositionally biased region" description="Low complexity" evidence="7">
    <location>
        <begin position="201"/>
        <end position="227"/>
    </location>
</feature>
<dbReference type="InterPro" id="IPR052360">
    <property type="entry name" value="Transcr_Regulatory_Proteins"/>
</dbReference>
<dbReference type="InParanoid" id="A0A0D2AJA7"/>
<dbReference type="InterPro" id="IPR001138">
    <property type="entry name" value="Zn2Cys6_DnaBD"/>
</dbReference>
<dbReference type="Gene3D" id="4.10.240.10">
    <property type="entry name" value="Zn(2)-C6 fungal-type DNA-binding domain"/>
    <property type="match status" value="1"/>
</dbReference>
<keyword evidence="5" id="KW-0804">Transcription</keyword>
<evidence type="ECO:0000256" key="3">
    <source>
        <dbReference type="ARBA" id="ARBA00023015"/>
    </source>
</evidence>
<keyword evidence="2" id="KW-0862">Zinc</keyword>
<dbReference type="CDD" id="cd00067">
    <property type="entry name" value="GAL4"/>
    <property type="match status" value="1"/>
</dbReference>
<evidence type="ECO:0000256" key="2">
    <source>
        <dbReference type="ARBA" id="ARBA00022833"/>
    </source>
</evidence>
<dbReference type="OrthoDB" id="5375558at2759"/>
<dbReference type="VEuPathDB" id="FungiDB:PV09_02355"/>
<dbReference type="SUPFAM" id="SSF57701">
    <property type="entry name" value="Zn2/Cys6 DNA-binding domain"/>
    <property type="match status" value="1"/>
</dbReference>
<dbReference type="Proteomes" id="UP000053259">
    <property type="component" value="Unassembled WGS sequence"/>
</dbReference>
<evidence type="ECO:0000256" key="4">
    <source>
        <dbReference type="ARBA" id="ARBA00023125"/>
    </source>
</evidence>
<organism evidence="9 10">
    <name type="scientific">Verruconis gallopava</name>
    <dbReference type="NCBI Taxonomy" id="253628"/>
    <lineage>
        <taxon>Eukaryota</taxon>
        <taxon>Fungi</taxon>
        <taxon>Dikarya</taxon>
        <taxon>Ascomycota</taxon>
        <taxon>Pezizomycotina</taxon>
        <taxon>Dothideomycetes</taxon>
        <taxon>Pleosporomycetidae</taxon>
        <taxon>Venturiales</taxon>
        <taxon>Sympoventuriaceae</taxon>
        <taxon>Verruconis</taxon>
    </lineage>
</organism>
<feature type="compositionally biased region" description="Polar residues" evidence="7">
    <location>
        <begin position="228"/>
        <end position="251"/>
    </location>
</feature>
<dbReference type="PROSITE" id="PS50048">
    <property type="entry name" value="ZN2_CY6_FUNGAL_2"/>
    <property type="match status" value="1"/>
</dbReference>
<keyword evidence="6" id="KW-0539">Nucleus</keyword>
<feature type="region of interest" description="Disordered" evidence="7">
    <location>
        <begin position="194"/>
        <end position="267"/>
    </location>
</feature>
<evidence type="ECO:0000313" key="9">
    <source>
        <dbReference type="EMBL" id="KIW06645.1"/>
    </source>
</evidence>
<dbReference type="Pfam" id="PF00172">
    <property type="entry name" value="Zn_clus"/>
    <property type="match status" value="1"/>
</dbReference>
<feature type="region of interest" description="Disordered" evidence="7">
    <location>
        <begin position="1"/>
        <end position="87"/>
    </location>
</feature>
<accession>A0A0D2AJA7</accession>
<dbReference type="AlphaFoldDB" id="A0A0D2AJA7"/>
<evidence type="ECO:0000313" key="10">
    <source>
        <dbReference type="Proteomes" id="UP000053259"/>
    </source>
</evidence>
<dbReference type="InterPro" id="IPR036864">
    <property type="entry name" value="Zn2-C6_fun-type_DNA-bd_sf"/>
</dbReference>
<dbReference type="PANTHER" id="PTHR36206">
    <property type="entry name" value="ASPERCRYPTIN BIOSYNTHESIS CLUSTER-SPECIFIC TRANSCRIPTION REGULATOR ATNN-RELATED"/>
    <property type="match status" value="1"/>
</dbReference>